<name>A0A5Q4ZE29_9BURK</name>
<protein>
    <submittedName>
        <fullName evidence="2">Uncharacterized protein</fullName>
    </submittedName>
</protein>
<dbReference type="KEGG" id="pdio:PDMSB3_0057.2"/>
<organism evidence="2 3">
    <name type="scientific">Paraburkholderia dioscoreae</name>
    <dbReference type="NCBI Taxonomy" id="2604047"/>
    <lineage>
        <taxon>Bacteria</taxon>
        <taxon>Pseudomonadati</taxon>
        <taxon>Pseudomonadota</taxon>
        <taxon>Betaproteobacteria</taxon>
        <taxon>Burkholderiales</taxon>
        <taxon>Burkholderiaceae</taxon>
        <taxon>Paraburkholderia</taxon>
    </lineage>
</organism>
<keyword evidence="1" id="KW-1133">Transmembrane helix</keyword>
<feature type="transmembrane region" description="Helical" evidence="1">
    <location>
        <begin position="42"/>
        <end position="64"/>
    </location>
</feature>
<feature type="transmembrane region" description="Helical" evidence="1">
    <location>
        <begin position="7"/>
        <end position="30"/>
    </location>
</feature>
<reference evidence="2 3" key="1">
    <citation type="submission" date="2019-08" db="EMBL/GenBank/DDBJ databases">
        <authorList>
            <person name="Herpell B J."/>
        </authorList>
    </citation>
    <scope>NUCLEOTIDE SEQUENCE [LARGE SCALE GENOMIC DNA]</scope>
    <source>
        <strain evidence="3">Msb3</strain>
        <plasmid evidence="2 3">pI</plasmid>
    </source>
</reference>
<keyword evidence="2" id="KW-0614">Plasmid</keyword>
<keyword evidence="1" id="KW-0472">Membrane</keyword>
<gene>
    <name evidence="2" type="ORF">PDMSB3_0057</name>
</gene>
<geneLocation type="plasmid" evidence="2 3">
    <name>pI</name>
</geneLocation>
<dbReference type="AlphaFoldDB" id="A0A5Q4ZE29"/>
<evidence type="ECO:0000313" key="3">
    <source>
        <dbReference type="Proteomes" id="UP000325811"/>
    </source>
</evidence>
<evidence type="ECO:0000313" key="2">
    <source>
        <dbReference type="EMBL" id="VVD30893.1"/>
    </source>
</evidence>
<dbReference type="Proteomes" id="UP000325811">
    <property type="component" value="Plasmid pI"/>
</dbReference>
<keyword evidence="1" id="KW-0812">Transmembrane</keyword>
<evidence type="ECO:0000256" key="1">
    <source>
        <dbReference type="SAM" id="Phobius"/>
    </source>
</evidence>
<accession>A0A5Q4ZE29</accession>
<dbReference type="EMBL" id="LR699555">
    <property type="protein sequence ID" value="VVD30893.1"/>
    <property type="molecule type" value="Genomic_DNA"/>
</dbReference>
<dbReference type="RefSeq" id="WP_165189824.1">
    <property type="nucleotide sequence ID" value="NZ_LR699555.1"/>
</dbReference>
<sequence length="68" mass="7232">MDKKIEIVVAAFALIGGVLVASGLSVHFTFIERAGIPLDKQAFVGGVLALIAVTLHFVMGGRLLPWKQ</sequence>
<proteinExistence type="predicted"/>
<keyword evidence="3" id="KW-1185">Reference proteome</keyword>